<comment type="caution">
    <text evidence="6">The sequence shown here is derived from an EMBL/GenBank/DDBJ whole genome shotgun (WGS) entry which is preliminary data.</text>
</comment>
<dbReference type="AlphaFoldDB" id="A0A165AGB4"/>
<dbReference type="PANTHER" id="PTHR11922">
    <property type="entry name" value="GMP SYNTHASE-RELATED"/>
    <property type="match status" value="1"/>
</dbReference>
<keyword evidence="5" id="KW-0067">ATP-binding</keyword>
<evidence type="ECO:0000256" key="1">
    <source>
        <dbReference type="ARBA" id="ARBA00022598"/>
    </source>
</evidence>
<evidence type="ECO:0000256" key="3">
    <source>
        <dbReference type="ARBA" id="ARBA00022749"/>
    </source>
</evidence>
<dbReference type="GO" id="GO:0005524">
    <property type="term" value="F:ATP binding"/>
    <property type="evidence" value="ECO:0007669"/>
    <property type="project" value="UniProtKB-KW"/>
</dbReference>
<proteinExistence type="predicted"/>
<gene>
    <name evidence="6" type="ORF">APZ42_016518</name>
</gene>
<dbReference type="Proteomes" id="UP000076858">
    <property type="component" value="Unassembled WGS sequence"/>
</dbReference>
<dbReference type="GO" id="GO:0003921">
    <property type="term" value="F:GMP synthase activity"/>
    <property type="evidence" value="ECO:0007669"/>
    <property type="project" value="TreeGrafter"/>
</dbReference>
<protein>
    <submittedName>
        <fullName evidence="6">GMP synthase-like protein</fullName>
    </submittedName>
</protein>
<keyword evidence="3" id="KW-0332">GMP biosynthesis</keyword>
<evidence type="ECO:0000313" key="6">
    <source>
        <dbReference type="EMBL" id="KZS17608.1"/>
    </source>
</evidence>
<evidence type="ECO:0000256" key="2">
    <source>
        <dbReference type="ARBA" id="ARBA00022741"/>
    </source>
</evidence>
<dbReference type="GO" id="GO:0005829">
    <property type="term" value="C:cytosol"/>
    <property type="evidence" value="ECO:0007669"/>
    <property type="project" value="TreeGrafter"/>
</dbReference>
<dbReference type="PANTHER" id="PTHR11922:SF2">
    <property type="entry name" value="GMP SYNTHASE [GLUTAMINE-HYDROLYZING]"/>
    <property type="match status" value="1"/>
</dbReference>
<dbReference type="OrthoDB" id="1724632at2759"/>
<accession>A0A165AGB4</accession>
<keyword evidence="1" id="KW-0436">Ligase</keyword>
<evidence type="ECO:0000256" key="5">
    <source>
        <dbReference type="ARBA" id="ARBA00022840"/>
    </source>
</evidence>
<keyword evidence="7" id="KW-1185">Reference proteome</keyword>
<dbReference type="STRING" id="35525.A0A165AGB4"/>
<evidence type="ECO:0000313" key="7">
    <source>
        <dbReference type="Proteomes" id="UP000076858"/>
    </source>
</evidence>
<sequence>MFIDCRVREQCGESDIQALETPAALLLQQGYKAIVISGGPSGASQFIQWMQHNTTQQSLLAVFHCWEFLWNGERKDVREDGQFQIQVETEGPLFKGLETLQMDEKCCITSYLISVDCKEVSHWRNTSSSVTITSGARSNVIMLVSSGVNSAVFAALLQGDDSSRVLAINIHNGFLRAEEERLLLEELSSHSQYVATLLPIRTVGVQVKEVTEKCVGYGFGKKSIGKTATFFCNIL</sequence>
<evidence type="ECO:0000256" key="4">
    <source>
        <dbReference type="ARBA" id="ARBA00022755"/>
    </source>
</evidence>
<organism evidence="6 7">
    <name type="scientific">Daphnia magna</name>
    <dbReference type="NCBI Taxonomy" id="35525"/>
    <lineage>
        <taxon>Eukaryota</taxon>
        <taxon>Metazoa</taxon>
        <taxon>Ecdysozoa</taxon>
        <taxon>Arthropoda</taxon>
        <taxon>Crustacea</taxon>
        <taxon>Branchiopoda</taxon>
        <taxon>Diplostraca</taxon>
        <taxon>Cladocera</taxon>
        <taxon>Anomopoda</taxon>
        <taxon>Daphniidae</taxon>
        <taxon>Daphnia</taxon>
    </lineage>
</organism>
<name>A0A165AGB4_9CRUS</name>
<keyword evidence="4" id="KW-0658">Purine biosynthesis</keyword>
<dbReference type="InterPro" id="IPR014729">
    <property type="entry name" value="Rossmann-like_a/b/a_fold"/>
</dbReference>
<dbReference type="EMBL" id="LRGB01000626">
    <property type="protein sequence ID" value="KZS17608.1"/>
    <property type="molecule type" value="Genomic_DNA"/>
</dbReference>
<reference evidence="6 7" key="1">
    <citation type="submission" date="2016-03" db="EMBL/GenBank/DDBJ databases">
        <title>EvidentialGene: Evidence-directed Construction of Genes on Genomes.</title>
        <authorList>
            <person name="Gilbert D.G."/>
            <person name="Choi J.-H."/>
            <person name="Mockaitis K."/>
            <person name="Colbourne J."/>
            <person name="Pfrender M."/>
        </authorList>
    </citation>
    <scope>NUCLEOTIDE SEQUENCE [LARGE SCALE GENOMIC DNA]</scope>
    <source>
        <strain evidence="6 7">Xinb3</strain>
        <tissue evidence="6">Complete organism</tissue>
    </source>
</reference>
<dbReference type="Gene3D" id="3.40.50.620">
    <property type="entry name" value="HUPs"/>
    <property type="match status" value="1"/>
</dbReference>
<keyword evidence="2" id="KW-0547">Nucleotide-binding</keyword>